<sequence length="205" mass="24030">MARIGYIRVCSKTQNVDRQIEALKGVDKMFVDKMGGQSMDGPQRLQIKAMLDFICEGDIVVITELEQLSRKNKDLIKIMSAIQRKGATLEVLNLPSFRGIEDENFRRLINNLIIELYKYEDDQDESKRQRIKKKQAQGIGIAKKQGKFKGGKPKYEYDDPKLQQAFKLYLEGETENHIEKVTGINRRTFRRYREKYNVYRQKENS</sequence>
<evidence type="ECO:0000256" key="1">
    <source>
        <dbReference type="ARBA" id="ARBA00009913"/>
    </source>
</evidence>
<gene>
    <name evidence="3" type="ORF">COF81_09610</name>
</gene>
<dbReference type="Pfam" id="PF00239">
    <property type="entry name" value="Resolvase"/>
    <property type="match status" value="1"/>
</dbReference>
<dbReference type="CDD" id="cd03768">
    <property type="entry name" value="SR_ResInv"/>
    <property type="match status" value="1"/>
</dbReference>
<dbReference type="InterPro" id="IPR036162">
    <property type="entry name" value="Resolvase-like_N_sf"/>
</dbReference>
<dbReference type="SUPFAM" id="SSF53041">
    <property type="entry name" value="Resolvase-like"/>
    <property type="match status" value="1"/>
</dbReference>
<name>A0ABD6T8F1_9BACI</name>
<evidence type="ECO:0000313" key="4">
    <source>
        <dbReference type="Proteomes" id="UP000221918"/>
    </source>
</evidence>
<dbReference type="EMBL" id="NUTL01000037">
    <property type="protein sequence ID" value="PHE99964.1"/>
    <property type="molecule type" value="Genomic_DNA"/>
</dbReference>
<accession>A0ABD6T8F1</accession>
<dbReference type="PROSITE" id="PS51736">
    <property type="entry name" value="RECOMBINASES_3"/>
    <property type="match status" value="1"/>
</dbReference>
<dbReference type="PANTHER" id="PTHR30461">
    <property type="entry name" value="DNA-INVERTASE FROM LAMBDOID PROPHAGE"/>
    <property type="match status" value="1"/>
</dbReference>
<proteinExistence type="inferred from homology"/>
<organism evidence="3 4">
    <name type="scientific">Bacillus pseudomycoides</name>
    <dbReference type="NCBI Taxonomy" id="64104"/>
    <lineage>
        <taxon>Bacteria</taxon>
        <taxon>Bacillati</taxon>
        <taxon>Bacillota</taxon>
        <taxon>Bacilli</taxon>
        <taxon>Bacillales</taxon>
        <taxon>Bacillaceae</taxon>
        <taxon>Bacillus</taxon>
        <taxon>Bacillus cereus group</taxon>
    </lineage>
</organism>
<evidence type="ECO:0000259" key="2">
    <source>
        <dbReference type="PROSITE" id="PS51736"/>
    </source>
</evidence>
<dbReference type="Gene3D" id="3.40.50.1390">
    <property type="entry name" value="Resolvase, N-terminal catalytic domain"/>
    <property type="match status" value="1"/>
</dbReference>
<dbReference type="RefSeq" id="WP_098617409.1">
    <property type="nucleotide sequence ID" value="NZ_NUTL01000037.1"/>
</dbReference>
<dbReference type="AlphaFoldDB" id="A0ABD6T8F1"/>
<dbReference type="InterPro" id="IPR050639">
    <property type="entry name" value="SSR_resolvase"/>
</dbReference>
<feature type="domain" description="Resolvase/invertase-type recombinase catalytic" evidence="2">
    <location>
        <begin position="2"/>
        <end position="140"/>
    </location>
</feature>
<comment type="caution">
    <text evidence="3">The sequence shown here is derived from an EMBL/GenBank/DDBJ whole genome shotgun (WGS) entry which is preliminary data.</text>
</comment>
<reference evidence="3 4" key="1">
    <citation type="submission" date="2017-09" db="EMBL/GenBank/DDBJ databases">
        <title>Large-scale bioinformatics analysis of Bacillus genomes uncovers conserved roles of natural products in bacterial physiology.</title>
        <authorList>
            <consortium name="Agbiome Team Llc"/>
            <person name="Bleich R.M."/>
            <person name="Grubbs K.J."/>
            <person name="Santa Maria K.C."/>
            <person name="Allen S.E."/>
            <person name="Farag S."/>
            <person name="Shank E.A."/>
            <person name="Bowers A."/>
        </authorList>
    </citation>
    <scope>NUCLEOTIDE SEQUENCE [LARGE SCALE GENOMIC DNA]</scope>
    <source>
        <strain evidence="3 4">AFS037265</strain>
    </source>
</reference>
<evidence type="ECO:0000313" key="3">
    <source>
        <dbReference type="EMBL" id="PHE99964.1"/>
    </source>
</evidence>
<dbReference type="InterPro" id="IPR006119">
    <property type="entry name" value="Resolv_N"/>
</dbReference>
<dbReference type="SMART" id="SM00857">
    <property type="entry name" value="Resolvase"/>
    <property type="match status" value="1"/>
</dbReference>
<protein>
    <submittedName>
        <fullName evidence="3">Pin-related site-specific recombinase/DNA invertase</fullName>
    </submittedName>
</protein>
<dbReference type="PANTHER" id="PTHR30461:SF26">
    <property type="entry name" value="RESOLVASE HOMOLOG YNEB"/>
    <property type="match status" value="1"/>
</dbReference>
<dbReference type="Proteomes" id="UP000221918">
    <property type="component" value="Unassembled WGS sequence"/>
</dbReference>
<comment type="similarity">
    <text evidence="1">Belongs to the site-specific recombinase resolvase family.</text>
</comment>